<evidence type="ECO:0000256" key="3">
    <source>
        <dbReference type="ARBA" id="ARBA00022692"/>
    </source>
</evidence>
<organism evidence="11">
    <name type="scientific">Cacopsylla melanoneura</name>
    <dbReference type="NCBI Taxonomy" id="428564"/>
    <lineage>
        <taxon>Eukaryota</taxon>
        <taxon>Metazoa</taxon>
        <taxon>Ecdysozoa</taxon>
        <taxon>Arthropoda</taxon>
        <taxon>Hexapoda</taxon>
        <taxon>Insecta</taxon>
        <taxon>Pterygota</taxon>
        <taxon>Neoptera</taxon>
        <taxon>Paraneoptera</taxon>
        <taxon>Hemiptera</taxon>
        <taxon>Sternorrhyncha</taxon>
        <taxon>Psylloidea</taxon>
        <taxon>Psyllidae</taxon>
        <taxon>Psyllinae</taxon>
        <taxon>Cacopsylla</taxon>
    </lineage>
</organism>
<evidence type="ECO:0000256" key="1">
    <source>
        <dbReference type="ARBA" id="ARBA00009727"/>
    </source>
</evidence>
<dbReference type="EMBL" id="HBUF01184646">
    <property type="protein sequence ID" value="CAG6656313.1"/>
    <property type="molecule type" value="Transcribed_RNA"/>
</dbReference>
<feature type="transmembrane region" description="Helical" evidence="9">
    <location>
        <begin position="338"/>
        <end position="360"/>
    </location>
</feature>
<dbReference type="GO" id="GO:0000139">
    <property type="term" value="C:Golgi membrane"/>
    <property type="evidence" value="ECO:0007669"/>
    <property type="project" value="UniProtKB-SubCell"/>
</dbReference>
<evidence type="ECO:0000313" key="11">
    <source>
        <dbReference type="EMBL" id="CAG6610426.1"/>
    </source>
</evidence>
<dbReference type="EMBL" id="HBUF01340126">
    <property type="protein sequence ID" value="CAG6701805.1"/>
    <property type="molecule type" value="Transcribed_RNA"/>
</dbReference>
<feature type="compositionally biased region" description="Polar residues" evidence="10">
    <location>
        <begin position="29"/>
        <end position="38"/>
    </location>
</feature>
<dbReference type="GO" id="GO:0006888">
    <property type="term" value="P:endoplasmic reticulum to Golgi vesicle-mediated transport"/>
    <property type="evidence" value="ECO:0007669"/>
    <property type="project" value="UniProtKB-UniRule"/>
</dbReference>
<keyword evidence="8 9" id="KW-0472">Membrane</keyword>
<dbReference type="EMBL" id="HBUF01018350">
    <property type="protein sequence ID" value="CAG6610426.1"/>
    <property type="molecule type" value="Transcribed_RNA"/>
</dbReference>
<reference evidence="11" key="1">
    <citation type="submission" date="2021-05" db="EMBL/GenBank/DDBJ databases">
        <authorList>
            <person name="Alioto T."/>
            <person name="Alioto T."/>
            <person name="Gomez Garrido J."/>
        </authorList>
    </citation>
    <scope>NUCLEOTIDE SEQUENCE</scope>
</reference>
<dbReference type="EMBL" id="HBUF01184645">
    <property type="protein sequence ID" value="CAG6656312.1"/>
    <property type="molecule type" value="Transcribed_RNA"/>
</dbReference>
<feature type="transmembrane region" description="Helical" evidence="9">
    <location>
        <begin position="264"/>
        <end position="281"/>
    </location>
</feature>
<dbReference type="EMBL" id="HBUF01018351">
    <property type="protein sequence ID" value="CAG6610427.1"/>
    <property type="molecule type" value="Transcribed_RNA"/>
</dbReference>
<name>A0A8D8LSA0_9HEMI</name>
<evidence type="ECO:0000256" key="8">
    <source>
        <dbReference type="ARBA" id="ARBA00023136"/>
    </source>
</evidence>
<feature type="region of interest" description="Disordered" evidence="10">
    <location>
        <begin position="1"/>
        <end position="61"/>
    </location>
</feature>
<dbReference type="GO" id="GO:0005789">
    <property type="term" value="C:endoplasmic reticulum membrane"/>
    <property type="evidence" value="ECO:0007669"/>
    <property type="project" value="UniProtKB-SubCell"/>
</dbReference>
<dbReference type="GO" id="GO:0030134">
    <property type="term" value="C:COPII-coated ER to Golgi transport vesicle"/>
    <property type="evidence" value="ECO:0007669"/>
    <property type="project" value="TreeGrafter"/>
</dbReference>
<keyword evidence="4 9" id="KW-0256">Endoplasmic reticulum</keyword>
<dbReference type="EMBL" id="HBUF01524882">
    <property type="protein sequence ID" value="CAG6749923.1"/>
    <property type="molecule type" value="Transcribed_RNA"/>
</dbReference>
<keyword evidence="5 9" id="KW-0653">Protein transport</keyword>
<evidence type="ECO:0000256" key="2">
    <source>
        <dbReference type="ARBA" id="ARBA00022448"/>
    </source>
</evidence>
<dbReference type="EMBL" id="HBUF01184644">
    <property type="protein sequence ID" value="CAG6656311.1"/>
    <property type="molecule type" value="Transcribed_RNA"/>
</dbReference>
<dbReference type="InterPro" id="IPR005578">
    <property type="entry name" value="Yif1_fam"/>
</dbReference>
<evidence type="ECO:0000256" key="5">
    <source>
        <dbReference type="ARBA" id="ARBA00022927"/>
    </source>
</evidence>
<evidence type="ECO:0000256" key="10">
    <source>
        <dbReference type="SAM" id="MobiDB-lite"/>
    </source>
</evidence>
<dbReference type="EMBL" id="HBUF01184647">
    <property type="protein sequence ID" value="CAG6656314.1"/>
    <property type="molecule type" value="Transcribed_RNA"/>
</dbReference>
<protein>
    <recommendedName>
        <fullName evidence="9">Protein YIF1</fullName>
    </recommendedName>
</protein>
<feature type="transmembrane region" description="Helical" evidence="9">
    <location>
        <begin position="199"/>
        <end position="219"/>
    </location>
</feature>
<comment type="similarity">
    <text evidence="1 9">Belongs to the YIF1 family.</text>
</comment>
<dbReference type="EMBL" id="HBUF01340127">
    <property type="protein sequence ID" value="CAG6701808.1"/>
    <property type="molecule type" value="Transcribed_RNA"/>
</dbReference>
<dbReference type="EMBL" id="HBUF01018352">
    <property type="protein sequence ID" value="CAG6610428.1"/>
    <property type="molecule type" value="Transcribed_RNA"/>
</dbReference>
<comment type="function">
    <text evidence="9">Has a role in transport between endoplasmic reticulum and Golgi.</text>
</comment>
<evidence type="ECO:0000256" key="6">
    <source>
        <dbReference type="ARBA" id="ARBA00022989"/>
    </source>
</evidence>
<dbReference type="PANTHER" id="PTHR14083">
    <property type="entry name" value="YIP1 INTERACTING FACTOR HOMOLOG YIF1 PROTEIN"/>
    <property type="match status" value="1"/>
</dbReference>
<evidence type="ECO:0000256" key="9">
    <source>
        <dbReference type="RuleBase" id="RU368073"/>
    </source>
</evidence>
<comment type="subcellular location">
    <subcellularLocation>
        <location evidence="9">Endoplasmic reticulum membrane</location>
        <topology evidence="9">Multi-pass membrane protein</topology>
    </subcellularLocation>
    <subcellularLocation>
        <location evidence="9">Golgi apparatus membrane</location>
        <topology evidence="9">Multi-pass membrane protein</topology>
    </subcellularLocation>
</comment>
<keyword evidence="3 9" id="KW-0812">Transmembrane</keyword>
<sequence>MNLGGGGQYPQQGPRKLLKQRVFHKDGPQMTSTPYQSYNPPPPPGFSVTPQPADEWGYDANPQYQSANTYPAYNAPPAQFQPQAQPQQAYGQPQFMMPQQQPMYPSMIPPGYTDIISNPLVTNVMREYGENIMKSAGDQVRDQVLGKVGGLKYYFAVDTRYVMLKLKLLLFPFLHKDWGVQYEQDQPVQPRYELNAPDLYIPTMAYVTYILLAGLVLGIQNRFSPEKLGMHATTATLWTGGELGAEYIMLYLANIQTNLKFWDLLAYAGYKYVGIIVAILIGQMFQWTGYLVCISYCALALAFFMMRSLKSRVMESPVSQMYNDPASPPPPVGTTRRMYFLVLVALAQPLLMLYLSYHLIRSSVADPSVQSAPL</sequence>
<keyword evidence="7 9" id="KW-0333">Golgi apparatus</keyword>
<feature type="transmembrane region" description="Helical" evidence="9">
    <location>
        <begin position="287"/>
        <end position="306"/>
    </location>
</feature>
<dbReference type="AlphaFoldDB" id="A0A8D8LSA0"/>
<keyword evidence="2 9" id="KW-0813">Transport</keyword>
<dbReference type="PANTHER" id="PTHR14083:SF0">
    <property type="entry name" value="YIP1D-INTERACTING FACTOR 1, ISOFORM C"/>
    <property type="match status" value="1"/>
</dbReference>
<dbReference type="Pfam" id="PF03878">
    <property type="entry name" value="YIF1"/>
    <property type="match status" value="1"/>
</dbReference>
<dbReference type="GO" id="GO:0015031">
    <property type="term" value="P:protein transport"/>
    <property type="evidence" value="ECO:0007669"/>
    <property type="project" value="UniProtKB-KW"/>
</dbReference>
<dbReference type="EMBL" id="HBUF01524883">
    <property type="protein sequence ID" value="CAG6749924.1"/>
    <property type="molecule type" value="Transcribed_RNA"/>
</dbReference>
<keyword evidence="6 9" id="KW-1133">Transmembrane helix</keyword>
<evidence type="ECO:0000256" key="4">
    <source>
        <dbReference type="ARBA" id="ARBA00022824"/>
    </source>
</evidence>
<accession>A0A8D8LSA0</accession>
<proteinExistence type="inferred from homology"/>
<dbReference type="GO" id="GO:0005793">
    <property type="term" value="C:endoplasmic reticulum-Golgi intermediate compartment"/>
    <property type="evidence" value="ECO:0007669"/>
    <property type="project" value="UniProtKB-UniRule"/>
</dbReference>
<evidence type="ECO:0000256" key="7">
    <source>
        <dbReference type="ARBA" id="ARBA00023034"/>
    </source>
</evidence>